<keyword evidence="1" id="KW-0732">Signal</keyword>
<name>A0A804HXV0_MUSAM</name>
<evidence type="ECO:0000313" key="3">
    <source>
        <dbReference type="Proteomes" id="UP000012960"/>
    </source>
</evidence>
<dbReference type="Proteomes" id="UP000012960">
    <property type="component" value="Unplaced"/>
</dbReference>
<dbReference type="EnsemblPlants" id="Ma02_t00660.1">
    <property type="protein sequence ID" value="Ma02_p00660.1"/>
    <property type="gene ID" value="Ma02_g00660"/>
</dbReference>
<keyword evidence="3" id="KW-1185">Reference proteome</keyword>
<evidence type="ECO:0000313" key="2">
    <source>
        <dbReference type="EnsemblPlants" id="Ma02_p00660.1"/>
    </source>
</evidence>
<protein>
    <submittedName>
        <fullName evidence="2">Uncharacterized protein</fullName>
    </submittedName>
</protein>
<reference evidence="2" key="1">
    <citation type="submission" date="2021-05" db="UniProtKB">
        <authorList>
            <consortium name="EnsemblPlants"/>
        </authorList>
    </citation>
    <scope>IDENTIFICATION</scope>
    <source>
        <strain evidence="2">subsp. malaccensis</strain>
    </source>
</reference>
<dbReference type="Gramene" id="Ma02_t00660.1">
    <property type="protein sequence ID" value="Ma02_p00660.1"/>
    <property type="gene ID" value="Ma02_g00660"/>
</dbReference>
<feature type="chain" id="PRO_5032308403" evidence="1">
    <location>
        <begin position="19"/>
        <end position="111"/>
    </location>
</feature>
<proteinExistence type="predicted"/>
<feature type="signal peptide" evidence="1">
    <location>
        <begin position="1"/>
        <end position="18"/>
    </location>
</feature>
<sequence>MFLVFKLPVIGLLRSVDSDESSRVCLVNPGYMNAHLQRRIDIRALAIAATHNELLSTSSTVANHHMHGFSFPLLPSLSNLNTWFKMILFSLILKHCVVSHFPIGRGFKPLP</sequence>
<dbReference type="InParanoid" id="A0A804HXV0"/>
<organism evidence="2 3">
    <name type="scientific">Musa acuminata subsp. malaccensis</name>
    <name type="common">Wild banana</name>
    <name type="synonym">Musa malaccensis</name>
    <dbReference type="NCBI Taxonomy" id="214687"/>
    <lineage>
        <taxon>Eukaryota</taxon>
        <taxon>Viridiplantae</taxon>
        <taxon>Streptophyta</taxon>
        <taxon>Embryophyta</taxon>
        <taxon>Tracheophyta</taxon>
        <taxon>Spermatophyta</taxon>
        <taxon>Magnoliopsida</taxon>
        <taxon>Liliopsida</taxon>
        <taxon>Zingiberales</taxon>
        <taxon>Musaceae</taxon>
        <taxon>Musa</taxon>
    </lineage>
</organism>
<evidence type="ECO:0000256" key="1">
    <source>
        <dbReference type="SAM" id="SignalP"/>
    </source>
</evidence>
<accession>A0A804HXV0</accession>
<dbReference type="AlphaFoldDB" id="A0A804HXV0"/>